<dbReference type="PANTHER" id="PTHR43179">
    <property type="entry name" value="RHAMNOSYLTRANSFERASE WBBL"/>
    <property type="match status" value="1"/>
</dbReference>
<dbReference type="SUPFAM" id="SSF53448">
    <property type="entry name" value="Nucleotide-diphospho-sugar transferases"/>
    <property type="match status" value="1"/>
</dbReference>
<keyword evidence="3" id="KW-0328">Glycosyltransferase</keyword>
<comment type="pathway">
    <text evidence="1">Cell wall biogenesis; cell wall polysaccharide biosynthesis.</text>
</comment>
<evidence type="ECO:0000256" key="5">
    <source>
        <dbReference type="SAM" id="Coils"/>
    </source>
</evidence>
<name>A0A6I2U590_9FIRM</name>
<feature type="domain" description="Glycosyltransferase 2-like" evidence="6">
    <location>
        <begin position="1132"/>
        <end position="1304"/>
    </location>
</feature>
<evidence type="ECO:0000259" key="6">
    <source>
        <dbReference type="Pfam" id="PF00535"/>
    </source>
</evidence>
<evidence type="ECO:0000256" key="3">
    <source>
        <dbReference type="ARBA" id="ARBA00022676"/>
    </source>
</evidence>
<dbReference type="Gene3D" id="3.40.50.2000">
    <property type="entry name" value="Glycogen Phosphorylase B"/>
    <property type="match status" value="1"/>
</dbReference>
<dbReference type="PANTHER" id="PTHR43179:SF12">
    <property type="entry name" value="GALACTOFURANOSYLTRANSFERASE GLFT2"/>
    <property type="match status" value="1"/>
</dbReference>
<evidence type="ECO:0000256" key="2">
    <source>
        <dbReference type="ARBA" id="ARBA00006739"/>
    </source>
</evidence>
<dbReference type="InterPro" id="IPR043148">
    <property type="entry name" value="TagF_C"/>
</dbReference>
<dbReference type="RefSeq" id="WP_154522742.1">
    <property type="nucleotide sequence ID" value="NZ_JANGBT010000007.1"/>
</dbReference>
<feature type="coiled-coil region" evidence="5">
    <location>
        <begin position="385"/>
        <end position="433"/>
    </location>
</feature>
<evidence type="ECO:0000256" key="1">
    <source>
        <dbReference type="ARBA" id="ARBA00004776"/>
    </source>
</evidence>
<dbReference type="CDD" id="cd04186">
    <property type="entry name" value="GT_2_like_c"/>
    <property type="match status" value="1"/>
</dbReference>
<comment type="caution">
    <text evidence="7">The sequence shown here is derived from an EMBL/GenBank/DDBJ whole genome shotgun (WGS) entry which is preliminary data.</text>
</comment>
<evidence type="ECO:0000256" key="4">
    <source>
        <dbReference type="ARBA" id="ARBA00022679"/>
    </source>
</evidence>
<dbReference type="EMBL" id="VUNJ01000009">
    <property type="protein sequence ID" value="MST92196.1"/>
    <property type="molecule type" value="Genomic_DNA"/>
</dbReference>
<dbReference type="InterPro" id="IPR001173">
    <property type="entry name" value="Glyco_trans_2-like"/>
</dbReference>
<dbReference type="Pfam" id="PF00535">
    <property type="entry name" value="Glycos_transf_2"/>
    <property type="match status" value="1"/>
</dbReference>
<keyword evidence="4 7" id="KW-0808">Transferase</keyword>
<protein>
    <submittedName>
        <fullName evidence="7">Glycosyltransferase</fullName>
    </submittedName>
</protein>
<dbReference type="SUPFAM" id="SSF53756">
    <property type="entry name" value="UDP-Glycosyltransferase/glycogen phosphorylase"/>
    <property type="match status" value="2"/>
</dbReference>
<dbReference type="Pfam" id="PF13692">
    <property type="entry name" value="Glyco_trans_1_4"/>
    <property type="match status" value="1"/>
</dbReference>
<accession>A0A6I2U590</accession>
<comment type="similarity">
    <text evidence="2">Belongs to the glycosyltransferase 2 family.</text>
</comment>
<dbReference type="InterPro" id="IPR029044">
    <property type="entry name" value="Nucleotide-diphossugar_trans"/>
</dbReference>
<sequence>MKKIAVLMSNPVQYYSIQPLLEALDVVSIGYDIVIPNWDASTFQKEGWDAMEKDLESMLVKKGILFIKANETNDYSVSLTPYPEWWDVKADFKVRYRYSYVSFPAFSTAPENNMQYDVILSYGEPDAEYFSAYARTCIVGEPKLLSYNKDSTIHAKPVLLYLPTYGGISAIQQTVPQLKKLVQEYEIIVKAHHGTSFLEVEEDRREMLKNVFTTVYDAKTPLYDLLGKADVVLSDNSGAIFDALAAGVPVARFALVDPDTVEGFVPQHVELAKKGVLPSTDDSNRIGTVLKLAMTDKIRKAQAEVAKELFANAEDGKKHFVELMTELLNASEKKRFFSLQLEKRRYNELQKNKLQNFELLEGDFKEVQRLLAEKQKYCCQLLEEKEKLQNSVDDYELQIEKQHEKLNAIHVLLQNQEGQLNTANHQLQKQQTHTEKIISLAEKTFGIYAAEQQQMNEFVTQGREYCELMLNSRFFKLLHFWSRIKKQLVLGSITEKIHFMRWLLHRPDEMADRRFQPLNSVYHTLQAALAVPSIQPFSFEERLAKEKQLEEAGVLKTIGFLESAFLEYIRNDRARFSAIADQFCETNVSREIVRRIRTVPAKGVLVSPCVEDRRAIDDAYFLLDKMAKAGWLCLLASNDVTCVQQVSERLLLVPQTELLRALQIEPVVLLLGWAGNVAFADAVPEKKIWYHLSDYSNRSTLYDTVYEQVHAALLERATFVTYGDKKLLSQLENRADATEVSASTSGDTLGKLLSSNGAVKLPAFYQKHDVIILSVIDYDFRFQRPQHFAVRFAENGHRVFYINANFHRPASVHKQSENLYVVDFFNSDAPAIYGTDWSEKTESIQAALKELLWKYGIRDAITIVDYPNWVNAAVYLREEFGFKMVVDYMDDYTGFLTPAEKNVGENCVKLLQTCDLVIPSSQFLADISAKYFAGPIGIVRNGTEYDHFHEAFGTNPKKERKIVGYYGAVAHWFDAEKIVYLAKHLPECDFVIVGAVTEWEEVLQSQSNIKLLGEQPYSELPSYLKMFDVCLIPFDTSTDLIKATNPVKFYEYLSAGKKVVATEIPELMPFRDRYVYMANDDETFLQYVTACLDGTDTLAGPEECAVFAQENDWQHRYEAFADMMRTAVPKISVIVLTYNNLKLNKLCTETLLSKTAYPNYELILVDNASVDGTRDWLKELDAQNVENVTVILNEDNLGFAGGNNVGIQAASGDYIVLLNNDTVPTRGWLTAMAKHLQNDSHLGMCGPVTNSIGNEAKVAVEYHDLDGLEQFAYRYTWVHNGQEMRNVKALALFCTMIRKSVIQQCGMLDDGYRVGMFEDDDYSEAVRAAGWGMAIVDDAFVHHQDGATFKKLDKKKYETVFKVNLKRFEEKWNKKWEMHSYRPGMTTEQNKDCLLEI</sequence>
<gene>
    <name evidence="7" type="ORF">FYJ76_09655</name>
</gene>
<dbReference type="GO" id="GO:0016757">
    <property type="term" value="F:glycosyltransferase activity"/>
    <property type="evidence" value="ECO:0007669"/>
    <property type="project" value="UniProtKB-KW"/>
</dbReference>
<evidence type="ECO:0000313" key="7">
    <source>
        <dbReference type="EMBL" id="MST92196.1"/>
    </source>
</evidence>
<dbReference type="Gene3D" id="3.40.50.12580">
    <property type="match status" value="1"/>
</dbReference>
<proteinExistence type="inferred from homology"/>
<reference evidence="7 8" key="1">
    <citation type="submission" date="2019-08" db="EMBL/GenBank/DDBJ databases">
        <title>In-depth cultivation of the pig gut microbiome towards novel bacterial diversity and tailored functional studies.</title>
        <authorList>
            <person name="Wylensek D."/>
            <person name="Hitch T.C.A."/>
            <person name="Clavel T."/>
        </authorList>
    </citation>
    <scope>NUCLEOTIDE SEQUENCE [LARGE SCALE GENOMIC DNA]</scope>
    <source>
        <strain evidence="7 8">WCA3-601-WT-6J</strain>
    </source>
</reference>
<keyword evidence="5" id="KW-0175">Coiled coil</keyword>
<dbReference type="Proteomes" id="UP000431913">
    <property type="component" value="Unassembled WGS sequence"/>
</dbReference>
<evidence type="ECO:0000313" key="8">
    <source>
        <dbReference type="Proteomes" id="UP000431913"/>
    </source>
</evidence>
<dbReference type="Gene3D" id="3.90.550.10">
    <property type="entry name" value="Spore Coat Polysaccharide Biosynthesis Protein SpsA, Chain A"/>
    <property type="match status" value="1"/>
</dbReference>
<organism evidence="7 8">
    <name type="scientific">Ruthenibacterium lactatiformans</name>
    <dbReference type="NCBI Taxonomy" id="1550024"/>
    <lineage>
        <taxon>Bacteria</taxon>
        <taxon>Bacillati</taxon>
        <taxon>Bacillota</taxon>
        <taxon>Clostridia</taxon>
        <taxon>Eubacteriales</taxon>
        <taxon>Oscillospiraceae</taxon>
        <taxon>Ruthenibacterium</taxon>
    </lineage>
</organism>